<dbReference type="Gene3D" id="1.10.10.10">
    <property type="entry name" value="Winged helix-like DNA-binding domain superfamily/Winged helix DNA-binding domain"/>
    <property type="match status" value="1"/>
</dbReference>
<comment type="similarity">
    <text evidence="3 9">Belongs to the ArgR family.</text>
</comment>
<keyword evidence="7 9" id="KW-0238">DNA-binding</keyword>
<sequence length="156" mass="17780">MKERSQRLRKIRELIRENRIESQEALLERLHDENYKVTQATLSRDLKFLKVGKISDGWSGYYYALPEDENSNESEKGLVQDMHRGVVSMEFSGNLGVIKTRQGHADSVAFALDKLNLPEVLGSVAGDDTIFVVLREGVTKEDLLQTFRERIPEIGT</sequence>
<evidence type="ECO:0000313" key="13">
    <source>
        <dbReference type="Proteomes" id="UP000002318"/>
    </source>
</evidence>
<dbReference type="GO" id="GO:1900079">
    <property type="term" value="P:regulation of arginine biosynthetic process"/>
    <property type="evidence" value="ECO:0007669"/>
    <property type="project" value="UniProtKB-UniRule"/>
</dbReference>
<dbReference type="Pfam" id="PF02863">
    <property type="entry name" value="Arg_repressor_C"/>
    <property type="match status" value="1"/>
</dbReference>
<evidence type="ECO:0000259" key="10">
    <source>
        <dbReference type="Pfam" id="PF01316"/>
    </source>
</evidence>
<dbReference type="InterPro" id="IPR036388">
    <property type="entry name" value="WH-like_DNA-bd_sf"/>
</dbReference>
<feature type="domain" description="Arginine repressor DNA-binding" evidence="10">
    <location>
        <begin position="3"/>
        <end position="69"/>
    </location>
</feature>
<dbReference type="SUPFAM" id="SSF46785">
    <property type="entry name" value="Winged helix' DNA-binding domain"/>
    <property type="match status" value="1"/>
</dbReference>
<gene>
    <name evidence="9" type="primary">argR</name>
    <name evidence="12" type="ordered locus">Spirs_3243</name>
</gene>
<evidence type="ECO:0000256" key="3">
    <source>
        <dbReference type="ARBA" id="ARBA00008316"/>
    </source>
</evidence>
<evidence type="ECO:0000256" key="8">
    <source>
        <dbReference type="ARBA" id="ARBA00023163"/>
    </source>
</evidence>
<evidence type="ECO:0000256" key="4">
    <source>
        <dbReference type="ARBA" id="ARBA00021148"/>
    </source>
</evidence>
<dbReference type="GO" id="GO:0005737">
    <property type="term" value="C:cytoplasm"/>
    <property type="evidence" value="ECO:0007669"/>
    <property type="project" value="UniProtKB-SubCell"/>
</dbReference>
<dbReference type="InterPro" id="IPR020900">
    <property type="entry name" value="Arg_repress_DNA-bd"/>
</dbReference>
<dbReference type="SUPFAM" id="SSF55252">
    <property type="entry name" value="C-terminal domain of arginine repressor"/>
    <property type="match status" value="1"/>
</dbReference>
<evidence type="ECO:0000256" key="6">
    <source>
        <dbReference type="ARBA" id="ARBA00023015"/>
    </source>
</evidence>
<keyword evidence="9" id="KW-0028">Amino-acid biosynthesis</keyword>
<dbReference type="InterPro" id="IPR020899">
    <property type="entry name" value="Arg_repress_C"/>
</dbReference>
<dbReference type="HOGENOM" id="CLU_097103_0_0_12"/>
<evidence type="ECO:0000256" key="9">
    <source>
        <dbReference type="HAMAP-Rule" id="MF_00173"/>
    </source>
</evidence>
<reference evidence="12 13" key="1">
    <citation type="journal article" date="2010" name="Stand. Genomic Sci.">
        <title>Complete genome sequence of Spirochaeta smaragdinae type strain (SEBR 4228).</title>
        <authorList>
            <person name="Mavromatis K."/>
            <person name="Yasawong M."/>
            <person name="Chertkov O."/>
            <person name="Lapidus A."/>
            <person name="Lucas S."/>
            <person name="Nolan M."/>
            <person name="Del Rio T.G."/>
            <person name="Tice H."/>
            <person name="Cheng J.F."/>
            <person name="Pitluck S."/>
            <person name="Liolios K."/>
            <person name="Ivanova N."/>
            <person name="Tapia R."/>
            <person name="Han C."/>
            <person name="Bruce D."/>
            <person name="Goodwin L."/>
            <person name="Pati A."/>
            <person name="Chen A."/>
            <person name="Palaniappan K."/>
            <person name="Land M."/>
            <person name="Hauser L."/>
            <person name="Chang Y.J."/>
            <person name="Jeffries C.D."/>
            <person name="Detter J.C."/>
            <person name="Rohde M."/>
            <person name="Brambilla E."/>
            <person name="Spring S."/>
            <person name="Goker M."/>
            <person name="Sikorski J."/>
            <person name="Woyke T."/>
            <person name="Bristow J."/>
            <person name="Eisen J.A."/>
            <person name="Markowitz V."/>
            <person name="Hugenholtz P."/>
            <person name="Klenk H.P."/>
            <person name="Kyrpides N.C."/>
        </authorList>
    </citation>
    <scope>NUCLEOTIDE SEQUENCE [LARGE SCALE GENOMIC DNA]</scope>
    <source>
        <strain evidence="13">DSM 11293 / JCM 15392 / SEBR 4228</strain>
    </source>
</reference>
<dbReference type="OrthoDB" id="9807089at2"/>
<dbReference type="GO" id="GO:0003677">
    <property type="term" value="F:DNA binding"/>
    <property type="evidence" value="ECO:0007669"/>
    <property type="project" value="UniProtKB-KW"/>
</dbReference>
<dbReference type="Gene3D" id="3.30.1360.40">
    <property type="match status" value="1"/>
</dbReference>
<dbReference type="PANTHER" id="PTHR34471:SF1">
    <property type="entry name" value="ARGININE REPRESSOR"/>
    <property type="match status" value="1"/>
</dbReference>
<dbReference type="InterPro" id="IPR001669">
    <property type="entry name" value="Arg_repress"/>
</dbReference>
<dbReference type="InterPro" id="IPR036390">
    <property type="entry name" value="WH_DNA-bd_sf"/>
</dbReference>
<keyword evidence="9" id="KW-0055">Arginine biosynthesis</keyword>
<keyword evidence="13" id="KW-1185">Reference proteome</keyword>
<organism evidence="12 13">
    <name type="scientific">Sediminispirochaeta smaragdinae (strain DSM 11293 / JCM 15392 / SEBR 4228)</name>
    <name type="common">Spirochaeta smaragdinae</name>
    <dbReference type="NCBI Taxonomy" id="573413"/>
    <lineage>
        <taxon>Bacteria</taxon>
        <taxon>Pseudomonadati</taxon>
        <taxon>Spirochaetota</taxon>
        <taxon>Spirochaetia</taxon>
        <taxon>Spirochaetales</taxon>
        <taxon>Spirochaetaceae</taxon>
        <taxon>Sediminispirochaeta</taxon>
    </lineage>
</organism>
<comment type="subcellular location">
    <subcellularLocation>
        <location evidence="1 9">Cytoplasm</location>
    </subcellularLocation>
</comment>
<evidence type="ECO:0000313" key="12">
    <source>
        <dbReference type="EMBL" id="ADK82341.1"/>
    </source>
</evidence>
<dbReference type="UniPathway" id="UPA00068"/>
<evidence type="ECO:0000259" key="11">
    <source>
        <dbReference type="Pfam" id="PF02863"/>
    </source>
</evidence>
<evidence type="ECO:0000256" key="5">
    <source>
        <dbReference type="ARBA" id="ARBA00022490"/>
    </source>
</evidence>
<dbReference type="InterPro" id="IPR036251">
    <property type="entry name" value="Arg_repress_C_sf"/>
</dbReference>
<evidence type="ECO:0000256" key="1">
    <source>
        <dbReference type="ARBA" id="ARBA00004496"/>
    </source>
</evidence>
<dbReference type="GO" id="GO:0051259">
    <property type="term" value="P:protein complex oligomerization"/>
    <property type="evidence" value="ECO:0007669"/>
    <property type="project" value="InterPro"/>
</dbReference>
<dbReference type="Pfam" id="PF01316">
    <property type="entry name" value="Arg_repressor"/>
    <property type="match status" value="1"/>
</dbReference>
<dbReference type="PANTHER" id="PTHR34471">
    <property type="entry name" value="ARGININE REPRESSOR"/>
    <property type="match status" value="1"/>
</dbReference>
<dbReference type="RefSeq" id="WP_013255800.1">
    <property type="nucleotide sequence ID" value="NC_014364.1"/>
</dbReference>
<evidence type="ECO:0000256" key="7">
    <source>
        <dbReference type="ARBA" id="ARBA00023125"/>
    </source>
</evidence>
<keyword evidence="9" id="KW-0678">Repressor</keyword>
<feature type="domain" description="Arginine repressor C-terminal" evidence="11">
    <location>
        <begin position="84"/>
        <end position="148"/>
    </location>
</feature>
<accession>E1R5L3</accession>
<keyword evidence="8 9" id="KW-0804">Transcription</keyword>
<keyword evidence="5 9" id="KW-0963">Cytoplasm</keyword>
<protein>
    <recommendedName>
        <fullName evidence="4 9">Arginine repressor</fullName>
    </recommendedName>
</protein>
<dbReference type="PRINTS" id="PR01467">
    <property type="entry name" value="ARGREPRESSOR"/>
</dbReference>
<dbReference type="KEGG" id="ssm:Spirs_3243"/>
<comment type="pathway">
    <text evidence="2 9">Amino-acid biosynthesis; L-arginine biosynthesis [regulation].</text>
</comment>
<dbReference type="eggNOG" id="COG1438">
    <property type="taxonomic scope" value="Bacteria"/>
</dbReference>
<proteinExistence type="inferred from homology"/>
<name>E1R5L3_SEDSS</name>
<dbReference type="STRING" id="573413.Spirs_3243"/>
<dbReference type="Proteomes" id="UP000002318">
    <property type="component" value="Chromosome"/>
</dbReference>
<dbReference type="AlphaFoldDB" id="E1R5L3"/>
<evidence type="ECO:0000256" key="2">
    <source>
        <dbReference type="ARBA" id="ARBA00005040"/>
    </source>
</evidence>
<dbReference type="GO" id="GO:0034618">
    <property type="term" value="F:arginine binding"/>
    <property type="evidence" value="ECO:0007669"/>
    <property type="project" value="InterPro"/>
</dbReference>
<keyword evidence="6 9" id="KW-0805">Transcription regulation</keyword>
<dbReference type="GO" id="GO:0006526">
    <property type="term" value="P:L-arginine biosynthetic process"/>
    <property type="evidence" value="ECO:0007669"/>
    <property type="project" value="UniProtKB-UniPathway"/>
</dbReference>
<dbReference type="HAMAP" id="MF_00173">
    <property type="entry name" value="Arg_repressor"/>
    <property type="match status" value="1"/>
</dbReference>
<dbReference type="EMBL" id="CP002116">
    <property type="protein sequence ID" value="ADK82341.1"/>
    <property type="molecule type" value="Genomic_DNA"/>
</dbReference>
<comment type="function">
    <text evidence="9">Regulates arginine biosynthesis genes.</text>
</comment>
<dbReference type="GO" id="GO:0003700">
    <property type="term" value="F:DNA-binding transcription factor activity"/>
    <property type="evidence" value="ECO:0007669"/>
    <property type="project" value="UniProtKB-UniRule"/>
</dbReference>